<proteinExistence type="predicted"/>
<dbReference type="GO" id="GO:0051301">
    <property type="term" value="P:cell division"/>
    <property type="evidence" value="ECO:0007669"/>
    <property type="project" value="UniProtKB-KW"/>
</dbReference>
<feature type="domain" description="Ataxin-10" evidence="3">
    <location>
        <begin position="359"/>
        <end position="426"/>
    </location>
</feature>
<evidence type="ECO:0000259" key="3">
    <source>
        <dbReference type="Pfam" id="PF09759"/>
    </source>
</evidence>
<dbReference type="AlphaFoldDB" id="A0A1D2AAU4"/>
<protein>
    <recommendedName>
        <fullName evidence="3">Ataxin-10 domain-containing protein</fullName>
    </recommendedName>
</protein>
<dbReference type="PANTHER" id="PTHR13255">
    <property type="entry name" value="ATAXIN-10"/>
    <property type="match status" value="1"/>
</dbReference>
<dbReference type="Pfam" id="PF09759">
    <property type="entry name" value="Atx10homo_assoc"/>
    <property type="match status" value="1"/>
</dbReference>
<dbReference type="Gene3D" id="1.25.10.10">
    <property type="entry name" value="Leucine-rich Repeat Variant"/>
    <property type="match status" value="1"/>
</dbReference>
<feature type="non-terminal residue" evidence="4">
    <location>
        <position position="1"/>
    </location>
</feature>
<name>A0A1D2AAU4_AUXPR</name>
<dbReference type="InterPro" id="IPR016024">
    <property type="entry name" value="ARM-type_fold"/>
</dbReference>
<reference evidence="4" key="1">
    <citation type="submission" date="2015-08" db="EMBL/GenBank/DDBJ databases">
        <authorList>
            <person name="Babu N.S."/>
            <person name="Beckwith C.J."/>
            <person name="Beseler K.G."/>
            <person name="Brison A."/>
            <person name="Carone J.V."/>
            <person name="Caskin T.P."/>
            <person name="Diamond M."/>
            <person name="Durham M.E."/>
            <person name="Foxe J.M."/>
            <person name="Go M."/>
            <person name="Henderson B.A."/>
            <person name="Jones I.B."/>
            <person name="McGettigan J.A."/>
            <person name="Micheletti S.J."/>
            <person name="Nasrallah M.E."/>
            <person name="Ortiz D."/>
            <person name="Piller C.R."/>
            <person name="Privatt S.R."/>
            <person name="Schneider S.L."/>
            <person name="Sharp S."/>
            <person name="Smith T.C."/>
            <person name="Stanton J.D."/>
            <person name="Ullery H.E."/>
            <person name="Wilson R.J."/>
            <person name="Serrano M.G."/>
            <person name="Buck G."/>
            <person name="Lee V."/>
            <person name="Wang Y."/>
            <person name="Carvalho R."/>
            <person name="Voegtly L."/>
            <person name="Shi R."/>
            <person name="Duckworth R."/>
            <person name="Johnson A."/>
            <person name="Loviza R."/>
            <person name="Walstead R."/>
            <person name="Shah Z."/>
            <person name="Kiflezghi M."/>
            <person name="Wade K."/>
            <person name="Ball S.L."/>
            <person name="Bradley K.W."/>
            <person name="Asai D.J."/>
            <person name="Bowman C.A."/>
            <person name="Russell D.A."/>
            <person name="Pope W.H."/>
            <person name="Jacobs-Sera D."/>
            <person name="Hendrix R.W."/>
            <person name="Hatfull G.F."/>
        </authorList>
    </citation>
    <scope>NUCLEOTIDE SEQUENCE</scope>
</reference>
<dbReference type="InterPro" id="IPR019156">
    <property type="entry name" value="Ataxin-10_domain"/>
</dbReference>
<dbReference type="PANTHER" id="PTHR13255:SF0">
    <property type="entry name" value="ATAXIN-10"/>
    <property type="match status" value="1"/>
</dbReference>
<keyword evidence="1" id="KW-0132">Cell division</keyword>
<sequence>NISRHTAIRVYWYICVQRAACACLVIGQTSSPPVMTDHHPDGLESAIRIFKGLDLSSVPNRCIVQIQVAEKCIRIFRNAASTGPQNLALLRETGVLGALANVLAMRLDTTESYPLATLQLLSMQTFANAAASSPAAVHLCWTLLLEAGLLSALSNFTGPVLDALCYFLFLCCQRWREPHLPKPDVAWIIKKILTLLPQLDHAWDNLPLLIGYAVYESGLAEELLQTSTAELPCTCMILDILCQEAASVPYSEVGTSVATNHLRAMQHLGKLARGIAEKRETLTSDNSLMLVRGVLALGRAIMARDDQGRGLSVHKAPLAEALLQAGFVELLLCLLDMVPAPRKDQAPAGEPAAQHTLDVKTDVLAALANSLYRRKAVQEAVLDSGKLILILTQCQSDHDAPMAREWALLAVRNICEGNLRAQVRVQMKRSHRDWNQCHVAGLYPAYAPCQHPCDLSAERRGELEKGPGIRRVYPSPGRRSDCQRPGTWEESLEGSLLKLLPALLPPATAGSLQLNPARLQCDVARESARSSVRRSRGIC</sequence>
<gene>
    <name evidence="4" type="ORF">g.57014</name>
</gene>
<evidence type="ECO:0000313" key="4">
    <source>
        <dbReference type="EMBL" id="JAT76191.1"/>
    </source>
</evidence>
<evidence type="ECO:0000256" key="2">
    <source>
        <dbReference type="ARBA" id="ARBA00023306"/>
    </source>
</evidence>
<dbReference type="EMBL" id="GDKF01002431">
    <property type="protein sequence ID" value="JAT76191.1"/>
    <property type="molecule type" value="Transcribed_RNA"/>
</dbReference>
<dbReference type="SUPFAM" id="SSF48371">
    <property type="entry name" value="ARM repeat"/>
    <property type="match status" value="1"/>
</dbReference>
<dbReference type="GO" id="GO:0005829">
    <property type="term" value="C:cytosol"/>
    <property type="evidence" value="ECO:0007669"/>
    <property type="project" value="TreeGrafter"/>
</dbReference>
<organism evidence="4">
    <name type="scientific">Auxenochlorella protothecoides</name>
    <name type="common">Green microalga</name>
    <name type="synonym">Chlorella protothecoides</name>
    <dbReference type="NCBI Taxonomy" id="3075"/>
    <lineage>
        <taxon>Eukaryota</taxon>
        <taxon>Viridiplantae</taxon>
        <taxon>Chlorophyta</taxon>
        <taxon>core chlorophytes</taxon>
        <taxon>Trebouxiophyceae</taxon>
        <taxon>Chlorellales</taxon>
        <taxon>Chlorellaceae</taxon>
        <taxon>Auxenochlorella</taxon>
    </lineage>
</organism>
<accession>A0A1D2AAU4</accession>
<dbReference type="InterPro" id="IPR011989">
    <property type="entry name" value="ARM-like"/>
</dbReference>
<dbReference type="InterPro" id="IPR051374">
    <property type="entry name" value="Ataxin-10/CTR86_families"/>
</dbReference>
<keyword evidence="2" id="KW-0131">Cell cycle</keyword>
<evidence type="ECO:0000256" key="1">
    <source>
        <dbReference type="ARBA" id="ARBA00022618"/>
    </source>
</evidence>
<feature type="non-terminal residue" evidence="4">
    <location>
        <position position="539"/>
    </location>
</feature>